<dbReference type="Gene3D" id="2.40.10.120">
    <property type="match status" value="1"/>
</dbReference>
<name>A0A1P8WGQ8_9PLAN</name>
<dbReference type="RefSeq" id="WP_077024721.1">
    <property type="nucleotide sequence ID" value="NZ_CP017641.1"/>
</dbReference>
<dbReference type="KEGG" id="fmr:Fuma_02850"/>
<keyword evidence="2" id="KW-1185">Reference proteome</keyword>
<dbReference type="InterPro" id="IPR009003">
    <property type="entry name" value="Peptidase_S1_PA"/>
</dbReference>
<dbReference type="AlphaFoldDB" id="A0A1P8WGQ8"/>
<organism evidence="1 2">
    <name type="scientific">Fuerstiella marisgermanici</name>
    <dbReference type="NCBI Taxonomy" id="1891926"/>
    <lineage>
        <taxon>Bacteria</taxon>
        <taxon>Pseudomonadati</taxon>
        <taxon>Planctomycetota</taxon>
        <taxon>Planctomycetia</taxon>
        <taxon>Planctomycetales</taxon>
        <taxon>Planctomycetaceae</taxon>
        <taxon>Fuerstiella</taxon>
    </lineage>
</organism>
<dbReference type="PROSITE" id="PS00135">
    <property type="entry name" value="TRYPSIN_SER"/>
    <property type="match status" value="1"/>
</dbReference>
<dbReference type="GO" id="GO:0006508">
    <property type="term" value="P:proteolysis"/>
    <property type="evidence" value="ECO:0007669"/>
    <property type="project" value="UniProtKB-KW"/>
</dbReference>
<dbReference type="PRINTS" id="PR00834">
    <property type="entry name" value="PROTEASES2C"/>
</dbReference>
<keyword evidence="1" id="KW-0645">Protease</keyword>
<protein>
    <submittedName>
        <fullName evidence="1">Serine protease HhoA</fullName>
    </submittedName>
</protein>
<sequence length="454" mass="48992">MSGFYRFLVIGTLCLTVGIPCYSGDKSLKGISTPAPFTLRPSNVFLRIGGVAKTAVGEQPAATNVHPRGIGVDIYEAAAPAVVMVRNDSGSGTGFLISEDGWIVTNHHVVDGAVYDPKRKANTMNILRGKLDEEGWMDSPYDAGNAVVWAFDEKRDLALLKLEPKSPAEKFPYVRLSTTLPRPGEGCVAIGCPGIGRMWSVRSGDVTGAGREIARQVAMRVGRSDADRKLIEQQMLDSEAKMFQTNLDIHPGDSGGPLLNSDGEVIGVTVAYRDAGATSLSLHVHLEELKTFLDQKPKTAVMMAPSPLDTNGLSQYGQDENEDGVIDAVIGKAEDGPILSVAIRLNLAPKIEINKLGDDASEDGWIPHFSMYAIPTVTVAYDSDTNGTFDLILRDEDSDGVFDTKYTLVGTSWNVSPFQGQAISEKLFDLVAAEKDFAGWVEGLRQIKDAWIAD</sequence>
<dbReference type="GO" id="GO:0004252">
    <property type="term" value="F:serine-type endopeptidase activity"/>
    <property type="evidence" value="ECO:0007669"/>
    <property type="project" value="InterPro"/>
</dbReference>
<dbReference type="Proteomes" id="UP000187735">
    <property type="component" value="Chromosome"/>
</dbReference>
<dbReference type="PANTHER" id="PTHR43019:SF23">
    <property type="entry name" value="PROTEASE DO-LIKE 5, CHLOROPLASTIC"/>
    <property type="match status" value="1"/>
</dbReference>
<dbReference type="STRING" id="1891926.Fuma_02850"/>
<dbReference type="InterPro" id="IPR033116">
    <property type="entry name" value="TRYPSIN_SER"/>
</dbReference>
<dbReference type="PANTHER" id="PTHR43019">
    <property type="entry name" value="SERINE ENDOPROTEASE DEGS"/>
    <property type="match status" value="1"/>
</dbReference>
<evidence type="ECO:0000313" key="2">
    <source>
        <dbReference type="Proteomes" id="UP000187735"/>
    </source>
</evidence>
<dbReference type="EMBL" id="CP017641">
    <property type="protein sequence ID" value="APZ93233.1"/>
    <property type="molecule type" value="Genomic_DNA"/>
</dbReference>
<accession>A0A1P8WGQ8</accession>
<keyword evidence="1" id="KW-0378">Hydrolase</keyword>
<evidence type="ECO:0000313" key="1">
    <source>
        <dbReference type="EMBL" id="APZ93233.1"/>
    </source>
</evidence>
<dbReference type="InterPro" id="IPR001940">
    <property type="entry name" value="Peptidase_S1C"/>
</dbReference>
<gene>
    <name evidence="1" type="primary">hhoA_2</name>
    <name evidence="1" type="ORF">Fuma_02850</name>
</gene>
<dbReference type="SUPFAM" id="SSF50494">
    <property type="entry name" value="Trypsin-like serine proteases"/>
    <property type="match status" value="1"/>
</dbReference>
<dbReference type="Pfam" id="PF13365">
    <property type="entry name" value="Trypsin_2"/>
    <property type="match status" value="1"/>
</dbReference>
<proteinExistence type="predicted"/>
<dbReference type="OrthoDB" id="290751at2"/>
<reference evidence="1 2" key="1">
    <citation type="journal article" date="2016" name="Front. Microbiol.">
        <title>Fuerstia marisgermanicae gen. nov., sp. nov., an Unusual Member of the Phylum Planctomycetes from the German Wadden Sea.</title>
        <authorList>
            <person name="Kohn T."/>
            <person name="Heuer A."/>
            <person name="Jogler M."/>
            <person name="Vollmers J."/>
            <person name="Boedeker C."/>
            <person name="Bunk B."/>
            <person name="Rast P."/>
            <person name="Borchert D."/>
            <person name="Glockner I."/>
            <person name="Freese H.M."/>
            <person name="Klenk H.P."/>
            <person name="Overmann J."/>
            <person name="Kaster A.K."/>
            <person name="Rohde M."/>
            <person name="Wiegand S."/>
            <person name="Jogler C."/>
        </authorList>
    </citation>
    <scope>NUCLEOTIDE SEQUENCE [LARGE SCALE GENOMIC DNA]</scope>
    <source>
        <strain evidence="1 2">NH11</strain>
    </source>
</reference>